<evidence type="ECO:0000313" key="2">
    <source>
        <dbReference type="Proteomes" id="UP000198775"/>
    </source>
</evidence>
<gene>
    <name evidence="1" type="ORF">SAMN05216388_1003208</name>
</gene>
<organism evidence="1 2">
    <name type="scientific">Halorientalis persicus</name>
    <dbReference type="NCBI Taxonomy" id="1367881"/>
    <lineage>
        <taxon>Archaea</taxon>
        <taxon>Methanobacteriati</taxon>
        <taxon>Methanobacteriota</taxon>
        <taxon>Stenosarchaea group</taxon>
        <taxon>Halobacteria</taxon>
        <taxon>Halobacteriales</taxon>
        <taxon>Haloarculaceae</taxon>
        <taxon>Halorientalis</taxon>
    </lineage>
</organism>
<protein>
    <submittedName>
        <fullName evidence="1">Uncharacterized protein</fullName>
    </submittedName>
</protein>
<proteinExistence type="predicted"/>
<dbReference type="Proteomes" id="UP000198775">
    <property type="component" value="Unassembled WGS sequence"/>
</dbReference>
<dbReference type="AlphaFoldDB" id="A0A1H8GVJ2"/>
<dbReference type="EMBL" id="FOCX01000003">
    <property type="protein sequence ID" value="SEN47734.1"/>
    <property type="molecule type" value="Genomic_DNA"/>
</dbReference>
<sequence length="54" mass="6112">MEFVRSVVIVETDDRIARPGFAVVERVLDAVRKPVGLRNLEYASPCDGPVRRTR</sequence>
<accession>A0A1H8GVJ2</accession>
<keyword evidence="2" id="KW-1185">Reference proteome</keyword>
<reference evidence="2" key="1">
    <citation type="submission" date="2016-10" db="EMBL/GenBank/DDBJ databases">
        <authorList>
            <person name="Varghese N."/>
            <person name="Submissions S."/>
        </authorList>
    </citation>
    <scope>NUCLEOTIDE SEQUENCE [LARGE SCALE GENOMIC DNA]</scope>
    <source>
        <strain evidence="2">IBRC-M 10043</strain>
    </source>
</reference>
<evidence type="ECO:0000313" key="1">
    <source>
        <dbReference type="EMBL" id="SEN47734.1"/>
    </source>
</evidence>
<name>A0A1H8GVJ2_9EURY</name>